<organism evidence="2 3">
    <name type="scientific">Candidatus Uhrbacteria bacterium RIFCSPLOWO2_01_FULL_47_24</name>
    <dbReference type="NCBI Taxonomy" id="1802401"/>
    <lineage>
        <taxon>Bacteria</taxon>
        <taxon>Candidatus Uhriibacteriota</taxon>
    </lineage>
</organism>
<accession>A0A1F7UPC4</accession>
<evidence type="ECO:0000313" key="3">
    <source>
        <dbReference type="Proteomes" id="UP000176897"/>
    </source>
</evidence>
<sequence length="592" mass="62677">MNKKIIIAILIVAALVAGAAYLRGLFDEKAAVVIDERNDAIYAALAAAGIENALVDVTDARTIVDYEVPGGMNKEVALFYVLGAAARYAAAESTITATLFENESASEEATVSARDARAFLNREINLQEFREKIVRAAPFSFRNGKHWIGFVRRASFLILPANASVIDLELESSDIKAGPLIECTKKLRALEAQCNDPDPSRNAACLNEAKRAFLACILPPGNKWQRALPGLDHETKDDRYDDFMELVEASSGLRNAFAAVPIVKLGEAAVVVVPGPGVGGGIWAKIWGAVVSFFGGKATNTVTTPSDAEEEKKETDVSVFTPATSLQFIVDTSEATRSSIEGHPHATYMRQYRPDRHSDTAGLYFALTTAIEPKVYVKMAATDGPSRDVLAMGFQLASSFAQYRTRSYEAWSQPATGELPGVGLDAGQGPAIVEPSSPTITPTPTTTPTPKPTPTPATTTPPTKPTPACTWTCGSWGACSSSGTQTRACVSSPSPCAGINPNSTSQICKPSCNIPAFQACANTFSLQGCINACPYVSATCPPGTPPDTDCKETDKACSDACWNKADAHLDGCLTSNNCTKEEVVAGGGGAQR</sequence>
<evidence type="ECO:0000256" key="1">
    <source>
        <dbReference type="SAM" id="MobiDB-lite"/>
    </source>
</evidence>
<proteinExistence type="predicted"/>
<feature type="compositionally biased region" description="Low complexity" evidence="1">
    <location>
        <begin position="435"/>
        <end position="444"/>
    </location>
</feature>
<comment type="caution">
    <text evidence="2">The sequence shown here is derived from an EMBL/GenBank/DDBJ whole genome shotgun (WGS) entry which is preliminary data.</text>
</comment>
<reference evidence="2 3" key="1">
    <citation type="journal article" date="2016" name="Nat. Commun.">
        <title>Thousands of microbial genomes shed light on interconnected biogeochemical processes in an aquifer system.</title>
        <authorList>
            <person name="Anantharaman K."/>
            <person name="Brown C.T."/>
            <person name="Hug L.A."/>
            <person name="Sharon I."/>
            <person name="Castelle C.J."/>
            <person name="Probst A.J."/>
            <person name="Thomas B.C."/>
            <person name="Singh A."/>
            <person name="Wilkins M.J."/>
            <person name="Karaoz U."/>
            <person name="Brodie E.L."/>
            <person name="Williams K.H."/>
            <person name="Hubbard S.S."/>
            <person name="Banfield J.F."/>
        </authorList>
    </citation>
    <scope>NUCLEOTIDE SEQUENCE [LARGE SCALE GENOMIC DNA]</scope>
</reference>
<dbReference type="EMBL" id="MGEJ01000014">
    <property type="protein sequence ID" value="OGL80150.1"/>
    <property type="molecule type" value="Genomic_DNA"/>
</dbReference>
<feature type="region of interest" description="Disordered" evidence="1">
    <location>
        <begin position="433"/>
        <end position="464"/>
    </location>
</feature>
<dbReference type="Proteomes" id="UP000176897">
    <property type="component" value="Unassembled WGS sequence"/>
</dbReference>
<protein>
    <submittedName>
        <fullName evidence="2">Uncharacterized protein</fullName>
    </submittedName>
</protein>
<dbReference type="STRING" id="1802401.A3B21_02125"/>
<feature type="compositionally biased region" description="Pro residues" evidence="1">
    <location>
        <begin position="445"/>
        <end position="455"/>
    </location>
</feature>
<name>A0A1F7UPC4_9BACT</name>
<evidence type="ECO:0000313" key="2">
    <source>
        <dbReference type="EMBL" id="OGL80150.1"/>
    </source>
</evidence>
<dbReference type="AlphaFoldDB" id="A0A1F7UPC4"/>
<gene>
    <name evidence="2" type="ORF">A3B21_02125</name>
</gene>